<protein>
    <submittedName>
        <fullName evidence="11">Nardilysin</fullName>
    </submittedName>
</protein>
<dbReference type="AlphaFoldDB" id="A0A151XIL2"/>
<dbReference type="GO" id="GO:0006508">
    <property type="term" value="P:proteolysis"/>
    <property type="evidence" value="ECO:0007669"/>
    <property type="project" value="UniProtKB-KW"/>
</dbReference>
<evidence type="ECO:0000256" key="2">
    <source>
        <dbReference type="ARBA" id="ARBA00022670"/>
    </source>
</evidence>
<accession>A0A151XIL2</accession>
<evidence type="ECO:0000256" key="3">
    <source>
        <dbReference type="ARBA" id="ARBA00022723"/>
    </source>
</evidence>
<dbReference type="InterPro" id="IPR011765">
    <property type="entry name" value="Pept_M16_N"/>
</dbReference>
<dbReference type="PANTHER" id="PTHR43690">
    <property type="entry name" value="NARDILYSIN"/>
    <property type="match status" value="1"/>
</dbReference>
<dbReference type="STRING" id="64791.A0A151XIL2"/>
<dbReference type="Proteomes" id="UP000075809">
    <property type="component" value="Unassembled WGS sequence"/>
</dbReference>
<keyword evidence="4" id="KW-0378">Hydrolase</keyword>
<name>A0A151XIL2_9HYME</name>
<dbReference type="EMBL" id="KQ982080">
    <property type="protein sequence ID" value="KYQ60244.1"/>
    <property type="molecule type" value="Genomic_DNA"/>
</dbReference>
<feature type="domain" description="Peptidase M16 N-terminal" evidence="7">
    <location>
        <begin position="77"/>
        <end position="199"/>
    </location>
</feature>
<sequence>MSEVKRTTEGNKFLVEYLDSPADVSTEYYKNVHRVVKLQNGLTVLLISGLEKLNYEDMSYKDYEEGSSTVKQLNSDIRKAFCGLCVQVGSFNDPPEVPGLAHLLQRMVFMGSEKYPKENGFNEFISRHGGTIDGATDCEHTRFYFDISEKHLLPAFDRFVQFFIGPLMKRDAITREREVIQREFQWDSSSDKNRKEQLLSFLARTGHPPSKFLRSNLTTLHNDIDDDKLYEELHKFRKCHYSAHRMMLAIQASLSLDTLQLLVTNFFSDIPSNWLSSDDFTEFKDGVSFNTDIFQKLYKVKTIKSISQLHVTWALPSINSYRSKLYKYISWIFEHKGNGSLTGYLRKKMWIFDLFCGICDNDNGFGYNSMYVLFEIVVELSHEGEQNLKDILDAIFSFINLVRKAGPQERIYDEIYKFEEINFRFFITHDDVFDLCKDMHFYPSRDYITGKHIYFEYNPEAIQNCLDLMVPETANIMIFNNDLELNIVESRLKINYTDFELRQEWIERWKSIEPLSDFHLPLRNELSTNYFTLIPVSAEVSKYPITIYNDHMSQIWYHPKFYWPMCHINFNFISPLMLQTPKTAALLQMYCNVIKFLLLEGFYPAVMNGFDYNIDVNEEATGITIQTSWFRESLPNILMDIAECINALVYVSQDLFKIIKIQQFMAYYNKFIEPEELIDDVILWILKCRYSTYIQKYNVLRSIKLENFRDFAKFFTDNLYIQCLVQGNITKDFTINIIQRFIKNINCGSLNNTIWPSGITEISRGTSYCKLKNINRTDVNSIVTNYYQVGIASNELSMLIELMLMIMKEPLMNQLRTQKQFNYVSCNFRDINGMLGYSITVYTQADKFTTESVDQQIEEFLNSFKIVLEQFSEKELDDVKEGLRILKQHNDSKSLKNEIKRNWSEIMKQQYMFDRCEKEALALENININKLREWFGRHRQNGNSFRKLSVHVVGTDSKETAVKAKNREAAYFFWEYILNDMQHMSATDHRIIDIEAYKKGRVVYP</sequence>
<evidence type="ECO:0000256" key="6">
    <source>
        <dbReference type="ARBA" id="ARBA00023049"/>
    </source>
</evidence>
<feature type="domain" description="Peptidase M16 C-terminal" evidence="8">
    <location>
        <begin position="230"/>
        <end position="414"/>
    </location>
</feature>
<dbReference type="InterPro" id="IPR011249">
    <property type="entry name" value="Metalloenz_LuxS/M16"/>
</dbReference>
<feature type="domain" description="Coenzyme PQQ synthesis protein F-like C-terminal lobe" evidence="10">
    <location>
        <begin position="803"/>
        <end position="903"/>
    </location>
</feature>
<dbReference type="Gene3D" id="3.30.830.10">
    <property type="entry name" value="Metalloenzyme, LuxS/M16 peptidase-like"/>
    <property type="match status" value="4"/>
</dbReference>
<dbReference type="Pfam" id="PF16187">
    <property type="entry name" value="Peptidase_M16_M"/>
    <property type="match status" value="1"/>
</dbReference>
<evidence type="ECO:0000259" key="10">
    <source>
        <dbReference type="Pfam" id="PF22456"/>
    </source>
</evidence>
<dbReference type="Pfam" id="PF22456">
    <property type="entry name" value="PqqF-like_C_4"/>
    <property type="match status" value="1"/>
</dbReference>
<reference evidence="11 12" key="1">
    <citation type="submission" date="2015-09" db="EMBL/GenBank/DDBJ databases">
        <title>Trachymyrmex zeteki WGS genome.</title>
        <authorList>
            <person name="Nygaard S."/>
            <person name="Hu H."/>
            <person name="Boomsma J."/>
            <person name="Zhang G."/>
        </authorList>
    </citation>
    <scope>NUCLEOTIDE SEQUENCE [LARGE SCALE GENOMIC DNA]</scope>
    <source>
        <strain evidence="11">Tzet28-1</strain>
        <tissue evidence="11">Whole body</tissue>
    </source>
</reference>
<dbReference type="Pfam" id="PF00675">
    <property type="entry name" value="Peptidase_M16"/>
    <property type="match status" value="1"/>
</dbReference>
<comment type="similarity">
    <text evidence="1">Belongs to the peptidase M16 family.</text>
</comment>
<dbReference type="GO" id="GO:0008237">
    <property type="term" value="F:metallopeptidase activity"/>
    <property type="evidence" value="ECO:0007669"/>
    <property type="project" value="UniProtKB-KW"/>
</dbReference>
<evidence type="ECO:0000256" key="5">
    <source>
        <dbReference type="ARBA" id="ARBA00022833"/>
    </source>
</evidence>
<dbReference type="InterPro" id="IPR050626">
    <property type="entry name" value="Peptidase_M16"/>
</dbReference>
<keyword evidence="2" id="KW-0645">Protease</keyword>
<keyword evidence="12" id="KW-1185">Reference proteome</keyword>
<keyword evidence="3" id="KW-0479">Metal-binding</keyword>
<evidence type="ECO:0000259" key="7">
    <source>
        <dbReference type="Pfam" id="PF00675"/>
    </source>
</evidence>
<proteinExistence type="inferred from homology"/>
<evidence type="ECO:0000313" key="11">
    <source>
        <dbReference type="EMBL" id="KYQ60244.1"/>
    </source>
</evidence>
<dbReference type="SUPFAM" id="SSF63411">
    <property type="entry name" value="LuxS/MPP-like metallohydrolase"/>
    <property type="match status" value="4"/>
</dbReference>
<gene>
    <name evidence="11" type="ORF">ALC60_00652</name>
</gene>
<dbReference type="InterPro" id="IPR054734">
    <property type="entry name" value="PqqF-like_C_4"/>
</dbReference>
<evidence type="ECO:0000259" key="8">
    <source>
        <dbReference type="Pfam" id="PF05193"/>
    </source>
</evidence>
<evidence type="ECO:0000256" key="1">
    <source>
        <dbReference type="ARBA" id="ARBA00007261"/>
    </source>
</evidence>
<evidence type="ECO:0000313" key="12">
    <source>
        <dbReference type="Proteomes" id="UP000075809"/>
    </source>
</evidence>
<dbReference type="InterPro" id="IPR032632">
    <property type="entry name" value="Peptidase_M16_M"/>
</dbReference>
<keyword evidence="6" id="KW-0482">Metalloprotease</keyword>
<dbReference type="GO" id="GO:0046872">
    <property type="term" value="F:metal ion binding"/>
    <property type="evidence" value="ECO:0007669"/>
    <property type="project" value="UniProtKB-KW"/>
</dbReference>
<evidence type="ECO:0000259" key="9">
    <source>
        <dbReference type="Pfam" id="PF16187"/>
    </source>
</evidence>
<dbReference type="InterPro" id="IPR007863">
    <property type="entry name" value="Peptidase_M16_C"/>
</dbReference>
<organism evidence="11 12">
    <name type="scientific">Mycetomoellerius zeteki</name>
    <dbReference type="NCBI Taxonomy" id="64791"/>
    <lineage>
        <taxon>Eukaryota</taxon>
        <taxon>Metazoa</taxon>
        <taxon>Ecdysozoa</taxon>
        <taxon>Arthropoda</taxon>
        <taxon>Hexapoda</taxon>
        <taxon>Insecta</taxon>
        <taxon>Pterygota</taxon>
        <taxon>Neoptera</taxon>
        <taxon>Endopterygota</taxon>
        <taxon>Hymenoptera</taxon>
        <taxon>Apocrita</taxon>
        <taxon>Aculeata</taxon>
        <taxon>Formicoidea</taxon>
        <taxon>Formicidae</taxon>
        <taxon>Myrmicinae</taxon>
        <taxon>Mycetomoellerius</taxon>
    </lineage>
</organism>
<keyword evidence="5" id="KW-0862">Zinc</keyword>
<evidence type="ECO:0000256" key="4">
    <source>
        <dbReference type="ARBA" id="ARBA00022801"/>
    </source>
</evidence>
<feature type="domain" description="Peptidase M16 middle/third" evidence="9">
    <location>
        <begin position="430"/>
        <end position="698"/>
    </location>
</feature>
<dbReference type="PANTHER" id="PTHR43690:SF18">
    <property type="entry name" value="INSULIN-DEGRADING ENZYME-RELATED"/>
    <property type="match status" value="1"/>
</dbReference>
<dbReference type="Pfam" id="PF05193">
    <property type="entry name" value="Peptidase_M16_C"/>
    <property type="match status" value="1"/>
</dbReference>